<evidence type="ECO:0000256" key="4">
    <source>
        <dbReference type="ARBA" id="ARBA00022692"/>
    </source>
</evidence>
<dbReference type="OMA" id="CHLIAYV"/>
<evidence type="ECO:0000256" key="5">
    <source>
        <dbReference type="ARBA" id="ARBA00022989"/>
    </source>
</evidence>
<evidence type="ECO:0000256" key="1">
    <source>
        <dbReference type="ARBA" id="ARBA00004127"/>
    </source>
</evidence>
<evidence type="ECO:0000256" key="6">
    <source>
        <dbReference type="ARBA" id="ARBA00023136"/>
    </source>
</evidence>
<dbReference type="GO" id="GO:0012505">
    <property type="term" value="C:endomembrane system"/>
    <property type="evidence" value="ECO:0007669"/>
    <property type="project" value="UniProtKB-SubCell"/>
</dbReference>
<protein>
    <recommendedName>
        <fullName evidence="8">Major facilitator superfamily (MFS) profile domain-containing protein</fullName>
    </recommendedName>
</protein>
<dbReference type="InterPro" id="IPR020846">
    <property type="entry name" value="MFS_dom"/>
</dbReference>
<dbReference type="InterPro" id="IPR051788">
    <property type="entry name" value="MFS_Transporter"/>
</dbReference>
<dbReference type="PROSITE" id="PS50850">
    <property type="entry name" value="MFS"/>
    <property type="match status" value="1"/>
</dbReference>
<dbReference type="InterPro" id="IPR011701">
    <property type="entry name" value="MFS"/>
</dbReference>
<evidence type="ECO:0000313" key="10">
    <source>
        <dbReference type="Proteomes" id="UP000078561"/>
    </source>
</evidence>
<name>A0A168MY91_ABSGL</name>
<keyword evidence="10" id="KW-1185">Reference proteome</keyword>
<organism evidence="9">
    <name type="scientific">Absidia glauca</name>
    <name type="common">Pin mould</name>
    <dbReference type="NCBI Taxonomy" id="4829"/>
    <lineage>
        <taxon>Eukaryota</taxon>
        <taxon>Fungi</taxon>
        <taxon>Fungi incertae sedis</taxon>
        <taxon>Mucoromycota</taxon>
        <taxon>Mucoromycotina</taxon>
        <taxon>Mucoromycetes</taxon>
        <taxon>Mucorales</taxon>
        <taxon>Cunninghamellaceae</taxon>
        <taxon>Absidia</taxon>
    </lineage>
</organism>
<dbReference type="FunFam" id="1.20.1250.20:FF:000286">
    <property type="entry name" value="MFS efflux transporter"/>
    <property type="match status" value="1"/>
</dbReference>
<dbReference type="STRING" id="4829.A0A168MY91"/>
<feature type="domain" description="Major facilitator superfamily (MFS) profile" evidence="8">
    <location>
        <begin position="42"/>
        <end position="426"/>
    </location>
</feature>
<keyword evidence="4 7" id="KW-0812">Transmembrane</keyword>
<dbReference type="GO" id="GO:0016020">
    <property type="term" value="C:membrane"/>
    <property type="evidence" value="ECO:0007669"/>
    <property type="project" value="TreeGrafter"/>
</dbReference>
<sequence length="429" mass="46503">MVSDGGSRNGAQVDERTRLLESSQSIETDDSTWKDLKPYIRPLVAANFIALTAGVNDGNLGIIIPQLKVYYGISNSAISILFLCNAVGFFLAAIFNGYLVHKMGQLRTIYTGATVITIAYLIMIQGLAFPIFALCMMIQGAGVGLMDAAVNVYVASAPMATLMLNVLHANYGVGAMLSPLVGTFLLAHDISWKGIYVFLLGVALVNFILVTFGFRNVDLDAPTTDEAATDDHDGSILRRNAVFNRMTLLGAVYILTYAGVEVCVGGWGYTYLTEGMHGNPIDMGRVISGYWAGLAIGRLVLGWCTGRFGEKRMVSLFTITTAILLLLVYLVPNLWMDSIFIILVGFLIGPLFPSTISLASKVLPKSMHYTAIGFMSAFGAGGAAFFPFLAGQIAGFLGILYMPLTWFSCAVVMQVIWTFIPNGRRKMEF</sequence>
<comment type="similarity">
    <text evidence="2">Belongs to the major facilitator superfamily.</text>
</comment>
<keyword evidence="3" id="KW-0813">Transport</keyword>
<dbReference type="PANTHER" id="PTHR23514">
    <property type="entry name" value="BYPASS OF STOP CODON PROTEIN 6"/>
    <property type="match status" value="1"/>
</dbReference>
<evidence type="ECO:0000313" key="9">
    <source>
        <dbReference type="EMBL" id="SAL99438.1"/>
    </source>
</evidence>
<dbReference type="GO" id="GO:0022857">
    <property type="term" value="F:transmembrane transporter activity"/>
    <property type="evidence" value="ECO:0007669"/>
    <property type="project" value="InterPro"/>
</dbReference>
<proteinExistence type="inferred from homology"/>
<feature type="transmembrane region" description="Helical" evidence="7">
    <location>
        <begin position="77"/>
        <end position="99"/>
    </location>
</feature>
<dbReference type="EMBL" id="LT552697">
    <property type="protein sequence ID" value="SAL99438.1"/>
    <property type="molecule type" value="Genomic_DNA"/>
</dbReference>
<feature type="transmembrane region" description="Helical" evidence="7">
    <location>
        <begin position="289"/>
        <end position="306"/>
    </location>
</feature>
<evidence type="ECO:0000256" key="3">
    <source>
        <dbReference type="ARBA" id="ARBA00022448"/>
    </source>
</evidence>
<dbReference type="Pfam" id="PF07690">
    <property type="entry name" value="MFS_1"/>
    <property type="match status" value="1"/>
</dbReference>
<feature type="transmembrane region" description="Helical" evidence="7">
    <location>
        <begin position="371"/>
        <end position="390"/>
    </location>
</feature>
<accession>A0A168MY91</accession>
<evidence type="ECO:0000256" key="7">
    <source>
        <dbReference type="SAM" id="Phobius"/>
    </source>
</evidence>
<evidence type="ECO:0000256" key="2">
    <source>
        <dbReference type="ARBA" id="ARBA00008335"/>
    </source>
</evidence>
<dbReference type="AlphaFoldDB" id="A0A168MY91"/>
<keyword evidence="5 7" id="KW-1133">Transmembrane helix</keyword>
<dbReference type="OrthoDB" id="413079at2759"/>
<comment type="subcellular location">
    <subcellularLocation>
        <location evidence="1">Endomembrane system</location>
        <topology evidence="1">Multi-pass membrane protein</topology>
    </subcellularLocation>
</comment>
<reference evidence="9" key="1">
    <citation type="submission" date="2016-04" db="EMBL/GenBank/DDBJ databases">
        <authorList>
            <person name="Evans L.H."/>
            <person name="Alamgir A."/>
            <person name="Owens N."/>
            <person name="Weber N.D."/>
            <person name="Virtaneva K."/>
            <person name="Barbian K."/>
            <person name="Babar A."/>
            <person name="Rosenke K."/>
        </authorList>
    </citation>
    <scope>NUCLEOTIDE SEQUENCE [LARGE SCALE GENOMIC DNA]</scope>
    <source>
        <strain evidence="9">CBS 101.48</strain>
    </source>
</reference>
<dbReference type="SUPFAM" id="SSF103473">
    <property type="entry name" value="MFS general substrate transporter"/>
    <property type="match status" value="1"/>
</dbReference>
<gene>
    <name evidence="9" type="primary">ABSGL_05052.1 scaffold 6272</name>
</gene>
<dbReference type="InParanoid" id="A0A168MY91"/>
<evidence type="ECO:0000259" key="8">
    <source>
        <dbReference type="PROSITE" id="PS50850"/>
    </source>
</evidence>
<keyword evidence="6 7" id="KW-0472">Membrane</keyword>
<dbReference type="PANTHER" id="PTHR23514:SF3">
    <property type="entry name" value="BYPASS OF STOP CODON PROTEIN 6"/>
    <property type="match status" value="1"/>
</dbReference>
<feature type="transmembrane region" description="Helical" evidence="7">
    <location>
        <begin position="194"/>
        <end position="214"/>
    </location>
</feature>
<dbReference type="InterPro" id="IPR036259">
    <property type="entry name" value="MFS_trans_sf"/>
</dbReference>
<dbReference type="Proteomes" id="UP000078561">
    <property type="component" value="Unassembled WGS sequence"/>
</dbReference>
<feature type="transmembrane region" description="Helical" evidence="7">
    <location>
        <begin position="248"/>
        <end position="269"/>
    </location>
</feature>
<feature type="transmembrane region" description="Helical" evidence="7">
    <location>
        <begin position="338"/>
        <end position="359"/>
    </location>
</feature>
<feature type="transmembrane region" description="Helical" evidence="7">
    <location>
        <begin position="313"/>
        <end position="332"/>
    </location>
</feature>
<dbReference type="Gene3D" id="1.20.1250.20">
    <property type="entry name" value="MFS general substrate transporter like domains"/>
    <property type="match status" value="1"/>
</dbReference>
<feature type="transmembrane region" description="Helical" evidence="7">
    <location>
        <begin position="396"/>
        <end position="420"/>
    </location>
</feature>